<evidence type="ECO:0000259" key="4">
    <source>
        <dbReference type="PROSITE" id="PS50097"/>
    </source>
</evidence>
<dbReference type="InterPro" id="IPR000210">
    <property type="entry name" value="BTB/POZ_dom"/>
</dbReference>
<keyword evidence="6" id="KW-1185">Reference proteome</keyword>
<accession>V4CLR0</accession>
<evidence type="ECO:0000256" key="2">
    <source>
        <dbReference type="ARBA" id="ARBA00022737"/>
    </source>
</evidence>
<dbReference type="SMART" id="SM00225">
    <property type="entry name" value="BTB"/>
    <property type="match status" value="1"/>
</dbReference>
<evidence type="ECO:0000313" key="5">
    <source>
        <dbReference type="EMBL" id="ESP03245.1"/>
    </source>
</evidence>
<dbReference type="STRING" id="225164.V4CLR0"/>
<dbReference type="SUPFAM" id="SSF50965">
    <property type="entry name" value="Galactose oxidase, central domain"/>
    <property type="match status" value="1"/>
</dbReference>
<dbReference type="SMART" id="SM00612">
    <property type="entry name" value="Kelch"/>
    <property type="match status" value="6"/>
</dbReference>
<dbReference type="HOGENOM" id="CLU_004253_17_0_1"/>
<dbReference type="PROSITE" id="PS50097">
    <property type="entry name" value="BTB"/>
    <property type="match status" value="1"/>
</dbReference>
<dbReference type="EMBL" id="KB200071">
    <property type="protein sequence ID" value="ESP03245.1"/>
    <property type="molecule type" value="Genomic_DNA"/>
</dbReference>
<dbReference type="Proteomes" id="UP000030746">
    <property type="component" value="Unassembled WGS sequence"/>
</dbReference>
<dbReference type="Gene3D" id="1.25.40.420">
    <property type="match status" value="1"/>
</dbReference>
<feature type="domain" description="BTB" evidence="4">
    <location>
        <begin position="39"/>
        <end position="107"/>
    </location>
</feature>
<dbReference type="Gene3D" id="2.120.10.80">
    <property type="entry name" value="Kelch-type beta propeller"/>
    <property type="match status" value="2"/>
</dbReference>
<dbReference type="Gene3D" id="3.30.710.10">
    <property type="entry name" value="Potassium Channel Kv1.1, Chain A"/>
    <property type="match status" value="1"/>
</dbReference>
<dbReference type="InterPro" id="IPR015915">
    <property type="entry name" value="Kelch-typ_b-propeller"/>
</dbReference>
<dbReference type="InterPro" id="IPR006652">
    <property type="entry name" value="Kelch_1"/>
</dbReference>
<evidence type="ECO:0000313" key="6">
    <source>
        <dbReference type="Proteomes" id="UP000030746"/>
    </source>
</evidence>
<feature type="region of interest" description="Disordered" evidence="3">
    <location>
        <begin position="341"/>
        <end position="367"/>
    </location>
</feature>
<keyword evidence="1" id="KW-0880">Kelch repeat</keyword>
<organism evidence="5 6">
    <name type="scientific">Lottia gigantea</name>
    <name type="common">Giant owl limpet</name>
    <dbReference type="NCBI Taxonomy" id="225164"/>
    <lineage>
        <taxon>Eukaryota</taxon>
        <taxon>Metazoa</taxon>
        <taxon>Spiralia</taxon>
        <taxon>Lophotrochozoa</taxon>
        <taxon>Mollusca</taxon>
        <taxon>Gastropoda</taxon>
        <taxon>Patellogastropoda</taxon>
        <taxon>Lottioidea</taxon>
        <taxon>Lottiidae</taxon>
        <taxon>Lottia</taxon>
    </lineage>
</organism>
<dbReference type="PANTHER" id="PTHR45632:SF26">
    <property type="entry name" value="BTB DOMAIN-CONTAINING PROTEIN"/>
    <property type="match status" value="1"/>
</dbReference>
<sequence>MEDLNMNGFHGEELEIIGENFHSNVLSTLNSLRQGQKFCDVTLVVERHDVPAHKCILVACSPFLFDLFTIDEENGVTRSSCKLREVSHKGFQYLLDYMYTGRILIRSEDVKLVYVTARKLKMDEVALKCVAYLANNLTSINCLGIRSYAQDEEMKVKVDNYIKSDINKVIVSPNFFSLPNLQIEIVGRKEDVTDSEQISHLLDLVLIWAQNNLQGKKNKLDRLTEQMNLLYLTRDNTLQDCQEFEDEELKEDDGIQDYRKLKRKQNGERNLTENNNNNNKIISNSSLPFQKFSLIKDENIEREWKIIAYKQTADNTYMGIAILNSCLVTISLRYRVAQQSPSTSVSDLSESPTNSTSTDPQYDRSRSLIPLNTMSTPRCGFGLRSVNGKLIACGGYDRGECLKSTECFNLESNTWTMLADMKTTRGRFSAARVGDTIFACGGSDGYHELRTVEVYDVEKDVWSFVAPMIKHRSSPGVAVLGDQLFCIGGCMGQNSVAECEVYDAKTDSWSFIASLNTARYQASVRAYNGKLYVMGGTDGWNCLNSVEVYDPAINEWRYLESLNVCRRGAGVECFQGKLYVIGGNDGTHSLKSTEIFDVENQKWIFGPVLVSPRSNIGSAVLDGRLFAVGGFNGKKFLDTMEYLDDANEWTFYTPFYKTRGINGGLSSSCDSLDNSNNNSALVMDGPLH</sequence>
<dbReference type="InterPro" id="IPR011333">
    <property type="entry name" value="SKP1/BTB/POZ_sf"/>
</dbReference>
<dbReference type="KEGG" id="lgi:LOTGIDRAFT_237773"/>
<gene>
    <name evidence="5" type="ORF">LOTGIDRAFT_237773</name>
</gene>
<dbReference type="Pfam" id="PF24681">
    <property type="entry name" value="Kelch_KLHDC2_KLHL20_DRC7"/>
    <property type="match status" value="1"/>
</dbReference>
<dbReference type="AlphaFoldDB" id="V4CLR0"/>
<dbReference type="Pfam" id="PF00651">
    <property type="entry name" value="BTB"/>
    <property type="match status" value="1"/>
</dbReference>
<evidence type="ECO:0000256" key="1">
    <source>
        <dbReference type="ARBA" id="ARBA00022441"/>
    </source>
</evidence>
<reference evidence="5 6" key="1">
    <citation type="journal article" date="2013" name="Nature">
        <title>Insights into bilaterian evolution from three spiralian genomes.</title>
        <authorList>
            <person name="Simakov O."/>
            <person name="Marletaz F."/>
            <person name="Cho S.J."/>
            <person name="Edsinger-Gonzales E."/>
            <person name="Havlak P."/>
            <person name="Hellsten U."/>
            <person name="Kuo D.H."/>
            <person name="Larsson T."/>
            <person name="Lv J."/>
            <person name="Arendt D."/>
            <person name="Savage R."/>
            <person name="Osoegawa K."/>
            <person name="de Jong P."/>
            <person name="Grimwood J."/>
            <person name="Chapman J.A."/>
            <person name="Shapiro H."/>
            <person name="Aerts A."/>
            <person name="Otillar R.P."/>
            <person name="Terry A.Y."/>
            <person name="Boore J.L."/>
            <person name="Grigoriev I.V."/>
            <person name="Lindberg D.R."/>
            <person name="Seaver E.C."/>
            <person name="Weisblat D.A."/>
            <person name="Putnam N.H."/>
            <person name="Rokhsar D.S."/>
        </authorList>
    </citation>
    <scope>NUCLEOTIDE SEQUENCE [LARGE SCALE GENOMIC DNA]</scope>
</reference>
<dbReference type="OMA" id="TEIVQDY"/>
<keyword evidence="2" id="KW-0677">Repeat</keyword>
<evidence type="ECO:0000256" key="3">
    <source>
        <dbReference type="SAM" id="MobiDB-lite"/>
    </source>
</evidence>
<feature type="compositionally biased region" description="Polar residues" evidence="3">
    <location>
        <begin position="341"/>
        <end position="360"/>
    </location>
</feature>
<dbReference type="Pfam" id="PF01344">
    <property type="entry name" value="Kelch_1"/>
    <property type="match status" value="2"/>
</dbReference>
<name>V4CLR0_LOTGI</name>
<dbReference type="RefSeq" id="XP_009046044.1">
    <property type="nucleotide sequence ID" value="XM_009047796.1"/>
</dbReference>
<dbReference type="GeneID" id="20250552"/>
<dbReference type="CDD" id="cd18306">
    <property type="entry name" value="BTB_POZ_NS1BP"/>
    <property type="match status" value="1"/>
</dbReference>
<dbReference type="CTD" id="20250552"/>
<dbReference type="PANTHER" id="PTHR45632">
    <property type="entry name" value="LD33804P"/>
    <property type="match status" value="1"/>
</dbReference>
<dbReference type="PIRSF" id="PIRSF037037">
    <property type="entry name" value="Kelch-like_protein_gigaxonin"/>
    <property type="match status" value="1"/>
</dbReference>
<proteinExistence type="predicted"/>
<dbReference type="InterPro" id="IPR017096">
    <property type="entry name" value="BTB-kelch_protein"/>
</dbReference>
<dbReference type="SUPFAM" id="SSF54695">
    <property type="entry name" value="POZ domain"/>
    <property type="match status" value="1"/>
</dbReference>
<dbReference type="PRINTS" id="PR00501">
    <property type="entry name" value="KELCHREPEAT"/>
</dbReference>
<dbReference type="OrthoDB" id="45365at2759"/>
<dbReference type="InterPro" id="IPR011043">
    <property type="entry name" value="Gal_Oxase/kelch_b-propeller"/>
</dbReference>
<protein>
    <recommendedName>
        <fullName evidence="4">BTB domain-containing protein</fullName>
    </recommendedName>
</protein>